<name>A0A7R9F2K0_9NEOP</name>
<dbReference type="AlphaFoldDB" id="A0A7R9F2K0"/>
<dbReference type="Pfam" id="PF24906">
    <property type="entry name" value="Zf_WRKY19"/>
    <property type="match status" value="2"/>
</dbReference>
<dbReference type="EMBL" id="OD567319">
    <property type="protein sequence ID" value="CAD7445506.1"/>
    <property type="molecule type" value="Genomic_DNA"/>
</dbReference>
<dbReference type="InterPro" id="IPR056866">
    <property type="entry name" value="Znf_WRKY19"/>
</dbReference>
<reference evidence="3" key="1">
    <citation type="submission" date="2020-11" db="EMBL/GenBank/DDBJ databases">
        <authorList>
            <person name="Tran Van P."/>
        </authorList>
    </citation>
    <scope>NUCLEOTIDE SEQUENCE</scope>
</reference>
<gene>
    <name evidence="3" type="ORF">TBIB3V08_LOCUS7858</name>
</gene>
<evidence type="ECO:0000256" key="1">
    <source>
        <dbReference type="SAM" id="MobiDB-lite"/>
    </source>
</evidence>
<feature type="domain" description="WRKY19-like zinc finger" evidence="2">
    <location>
        <begin position="914"/>
        <end position="934"/>
    </location>
</feature>
<dbReference type="PANTHER" id="PTHR31827:SF1">
    <property type="entry name" value="EMB|CAB89363.1"/>
    <property type="match status" value="1"/>
</dbReference>
<feature type="region of interest" description="Disordered" evidence="1">
    <location>
        <begin position="694"/>
        <end position="719"/>
    </location>
</feature>
<evidence type="ECO:0000259" key="2">
    <source>
        <dbReference type="Pfam" id="PF24906"/>
    </source>
</evidence>
<accession>A0A7R9F2K0</accession>
<evidence type="ECO:0000313" key="3">
    <source>
        <dbReference type="EMBL" id="CAD7445506.1"/>
    </source>
</evidence>
<protein>
    <recommendedName>
        <fullName evidence="2">WRKY19-like zinc finger domain-containing protein</fullName>
    </recommendedName>
</protein>
<dbReference type="PANTHER" id="PTHR31827">
    <property type="entry name" value="EMB|CAB89363.1"/>
    <property type="match status" value="1"/>
</dbReference>
<sequence length="941" mass="104453">MGSSYPAKMAVTSFWATGRLYIFGSLPKLVLMDVITILGCSLLCQVLASSAANITHLVTYVIIRVDITWNGFQPSYKLELARIVLLLIPLMTGQSAAVDGTTPLIRAAAIKDPGLVVARKCAPASPTTVMGPLMWGPCPFSWGLVYSFSPVTVIDNKLVQYRVPTSKCDCKSSVEDTNNGKIQSKLKDTSTPIVKVYTRGKFEARQAEAELLDIVVSRGIRRRLVLKSLAELDSDHNPVLVNLGRAVAGTSSCSTATHVAGTSFRSTAPNVAGTSFCSTVTNVAGTPSRSTVTHVAGTHSLTFSYPYPHVGRVILGQGRKFEKLEGAPARGPMGRRASPSLPLAWFPRRPLRKVLVTIVVVVEEGSPGCNTDLTSSLHSPATPTDECGPTVLRRHYYVLSRMAPFYSSARYMMMLNRCLTLGPLAGSPLRRIFVALDITRKSAAAAGEGKFPSLQDICHARILKERSFNIVGKLNMVLPVKIEQEDLENHHRMDRQEDLEYLHQEIKLEIETEFDLPIKSESKEGLQCYQQQRSQPLPLPFPPIKEELDELPQVLMADDLLWQLKVLMVENNLYQLKMLMVENILYQLKMLMFENISYQLKILMKRMVQWIDKKREIFVIKSWGKSTQCVLMPCLFVCPLAPLIVLQLTRKCCRLTEFDLPIKSESEEDSHCYQHQRSQPLLLPFTPIKEELDELDRNDDKKQKRVRPSSPILVKSPGSGDAPVPLPVLPKAIPTSPGRVSPWKIRLPQCHFDLAKFPKIVPENLGHQCFKIKNEKGRTIEIEECSLKTNKKSYAKCRDKSCTNLAGKGARAKCKEEDCAKHPRRGGFCITHGGTRAKCKKEGCTKHPEGGGLCIKHGGTWTKCKEEGCSKHPRKGGFCMTHGGTKVKCKEEGCNKEAKGGGFCIKHGGTRAICKEEGCTKYPRKGGFCRKHGGTWHKCKG</sequence>
<feature type="domain" description="WRKY19-like zinc finger" evidence="2">
    <location>
        <begin position="888"/>
        <end position="909"/>
    </location>
</feature>
<organism evidence="3">
    <name type="scientific">Timema bartmani</name>
    <dbReference type="NCBI Taxonomy" id="61472"/>
    <lineage>
        <taxon>Eukaryota</taxon>
        <taxon>Metazoa</taxon>
        <taxon>Ecdysozoa</taxon>
        <taxon>Arthropoda</taxon>
        <taxon>Hexapoda</taxon>
        <taxon>Insecta</taxon>
        <taxon>Pterygota</taxon>
        <taxon>Neoptera</taxon>
        <taxon>Polyneoptera</taxon>
        <taxon>Phasmatodea</taxon>
        <taxon>Timematodea</taxon>
        <taxon>Timematoidea</taxon>
        <taxon>Timematidae</taxon>
        <taxon>Timema</taxon>
    </lineage>
</organism>
<proteinExistence type="predicted"/>